<name>A0A1M7B866_9BRAD</name>
<protein>
    <submittedName>
        <fullName evidence="1">Uncharacterized protein</fullName>
    </submittedName>
</protein>
<accession>A0A1M7B866</accession>
<reference evidence="1 2" key="1">
    <citation type="submission" date="2016-10" db="EMBL/GenBank/DDBJ databases">
        <authorList>
            <person name="de Groot N.N."/>
        </authorList>
    </citation>
    <scope>NUCLEOTIDE SEQUENCE [LARGE SCALE GENOMIC DNA]</scope>
    <source>
        <strain evidence="1 2">GAS522</strain>
    </source>
</reference>
<dbReference type="EMBL" id="FNTI01000001">
    <property type="protein sequence ID" value="SED51768.1"/>
    <property type="molecule type" value="Genomic_DNA"/>
</dbReference>
<evidence type="ECO:0000313" key="1">
    <source>
        <dbReference type="EMBL" id="SED51768.1"/>
    </source>
</evidence>
<dbReference type="Proteomes" id="UP000183208">
    <property type="component" value="Unassembled WGS sequence"/>
</dbReference>
<evidence type="ECO:0000313" key="2">
    <source>
        <dbReference type="Proteomes" id="UP000183208"/>
    </source>
</evidence>
<sequence>MTDQHQVNSTIATAICDCLKDDPDPRIDPEVAKHIAKCIVSALTEAGFAIVVADPLVR</sequence>
<proteinExistence type="predicted"/>
<dbReference type="AlphaFoldDB" id="A0A1M7B866"/>
<organism evidence="1 2">
    <name type="scientific">Bradyrhizobium lablabi</name>
    <dbReference type="NCBI Taxonomy" id="722472"/>
    <lineage>
        <taxon>Bacteria</taxon>
        <taxon>Pseudomonadati</taxon>
        <taxon>Pseudomonadota</taxon>
        <taxon>Alphaproteobacteria</taxon>
        <taxon>Hyphomicrobiales</taxon>
        <taxon>Nitrobacteraceae</taxon>
        <taxon>Bradyrhizobium</taxon>
    </lineage>
</organism>
<gene>
    <name evidence="1" type="ORF">SAMN05444171_4326</name>
</gene>